<evidence type="ECO:0000256" key="1">
    <source>
        <dbReference type="ARBA" id="ARBA00022676"/>
    </source>
</evidence>
<dbReference type="Pfam" id="PF13439">
    <property type="entry name" value="Glyco_transf_4"/>
    <property type="match status" value="1"/>
</dbReference>
<evidence type="ECO:0000256" key="2">
    <source>
        <dbReference type="ARBA" id="ARBA00022679"/>
    </source>
</evidence>
<proteinExistence type="predicted"/>
<keyword evidence="2 5" id="KW-0808">Transferase</keyword>
<evidence type="ECO:0000259" key="4">
    <source>
        <dbReference type="Pfam" id="PF13439"/>
    </source>
</evidence>
<reference evidence="5 6" key="1">
    <citation type="submission" date="2020-07" db="EMBL/GenBank/DDBJ databases">
        <title>Sequencing the genomes of 1000 actinobacteria strains.</title>
        <authorList>
            <person name="Klenk H.-P."/>
        </authorList>
    </citation>
    <scope>NUCLEOTIDE SEQUENCE [LARGE SCALE GENOMIC DNA]</scope>
    <source>
        <strain evidence="5 6">DSM 24662</strain>
    </source>
</reference>
<dbReference type="SUPFAM" id="SSF53756">
    <property type="entry name" value="UDP-Glycosyltransferase/glycogen phosphorylase"/>
    <property type="match status" value="1"/>
</dbReference>
<feature type="domain" description="Glycosyltransferase subfamily 4-like N-terminal" evidence="4">
    <location>
        <begin position="19"/>
        <end position="192"/>
    </location>
</feature>
<comment type="caution">
    <text evidence="5">The sequence shown here is derived from an EMBL/GenBank/DDBJ whole genome shotgun (WGS) entry which is preliminary data.</text>
</comment>
<feature type="domain" description="Glycosyl transferase family 1" evidence="3">
    <location>
        <begin position="207"/>
        <end position="375"/>
    </location>
</feature>
<dbReference type="InterPro" id="IPR001296">
    <property type="entry name" value="Glyco_trans_1"/>
</dbReference>
<evidence type="ECO:0000313" key="6">
    <source>
        <dbReference type="Proteomes" id="UP000576969"/>
    </source>
</evidence>
<dbReference type="Proteomes" id="UP000576969">
    <property type="component" value="Unassembled WGS sequence"/>
</dbReference>
<organism evidence="5 6">
    <name type="scientific">Microbacterium immunditiarum</name>
    <dbReference type="NCBI Taxonomy" id="337480"/>
    <lineage>
        <taxon>Bacteria</taxon>
        <taxon>Bacillati</taxon>
        <taxon>Actinomycetota</taxon>
        <taxon>Actinomycetes</taxon>
        <taxon>Micrococcales</taxon>
        <taxon>Microbacteriaceae</taxon>
        <taxon>Microbacterium</taxon>
    </lineage>
</organism>
<dbReference type="GO" id="GO:0016757">
    <property type="term" value="F:glycosyltransferase activity"/>
    <property type="evidence" value="ECO:0007669"/>
    <property type="project" value="UniProtKB-KW"/>
</dbReference>
<dbReference type="AlphaFoldDB" id="A0A7Y9KIK3"/>
<evidence type="ECO:0000313" key="5">
    <source>
        <dbReference type="EMBL" id="NYE18711.1"/>
    </source>
</evidence>
<protein>
    <submittedName>
        <fullName evidence="5">Glycosyltransferase involved in cell wall biosynthesis</fullName>
    </submittedName>
</protein>
<dbReference type="PANTHER" id="PTHR45947">
    <property type="entry name" value="SULFOQUINOVOSYL TRANSFERASE SQD2"/>
    <property type="match status" value="1"/>
</dbReference>
<dbReference type="RefSeq" id="WP_179487549.1">
    <property type="nucleotide sequence ID" value="NZ_JACCBV010000001.1"/>
</dbReference>
<dbReference type="EMBL" id="JACCBV010000001">
    <property type="protein sequence ID" value="NYE18711.1"/>
    <property type="molecule type" value="Genomic_DNA"/>
</dbReference>
<dbReference type="CDD" id="cd03801">
    <property type="entry name" value="GT4_PimA-like"/>
    <property type="match status" value="1"/>
</dbReference>
<keyword evidence="1" id="KW-0328">Glycosyltransferase</keyword>
<accession>A0A7Y9KIK3</accession>
<keyword evidence="6" id="KW-1185">Reference proteome</keyword>
<dbReference type="PANTHER" id="PTHR45947:SF13">
    <property type="entry name" value="TRANSFERASE"/>
    <property type="match status" value="1"/>
</dbReference>
<dbReference type="Gene3D" id="3.40.50.2000">
    <property type="entry name" value="Glycogen Phosphorylase B"/>
    <property type="match status" value="2"/>
</dbReference>
<gene>
    <name evidence="5" type="ORF">BJ991_000739</name>
</gene>
<name>A0A7Y9KIK3_9MICO</name>
<sequence>MNTVPPPRRVLVLTHTGDVGGAETALLRLIGALDAGRFAVQVTTLEDGDLVQRLNDGGVLVSMLDAGRLVRVTRDRTIASPFAVLRNAGDTLRTARRLRAHVRAEKPDLIVANSLKAAVLLAFTAPGTRTPWVWHLHDRLASDYLPAPVAAAMRMLARVGPRRVVANSRATAQTLGRSGRGRTTVAYPGVDASAFHREVSDGRDGPVGIVGRVSRTKGQAEFLDAAEIVARSLPDVRFRIVGAALFEDRDDEEALRRRTAESELLASRVEWAGWSSDVPGELRRLGLFVHASPTPEPFGQIVVEAMLSGVPVVATDAGGVPEILDPASAGGEPIADGVRRTQSGLLVKPGDAQALARAIRWALEHRAESTDAARHAQADAADRFGIERTAAVVEGVWDEVVERARGRRRR</sequence>
<evidence type="ECO:0000259" key="3">
    <source>
        <dbReference type="Pfam" id="PF00534"/>
    </source>
</evidence>
<dbReference type="InterPro" id="IPR028098">
    <property type="entry name" value="Glyco_trans_4-like_N"/>
</dbReference>
<dbReference type="InterPro" id="IPR050194">
    <property type="entry name" value="Glycosyltransferase_grp1"/>
</dbReference>
<dbReference type="Pfam" id="PF00534">
    <property type="entry name" value="Glycos_transf_1"/>
    <property type="match status" value="1"/>
</dbReference>
<dbReference type="GO" id="GO:1901137">
    <property type="term" value="P:carbohydrate derivative biosynthetic process"/>
    <property type="evidence" value="ECO:0007669"/>
    <property type="project" value="UniProtKB-ARBA"/>
</dbReference>